<dbReference type="AlphaFoldDB" id="A0A0B4XM94"/>
<accession>A0A0B4XM94</accession>
<organism evidence="2 3">
    <name type="scientific">Isoalcanivorax pacificus W11-5</name>
    <dbReference type="NCBI Taxonomy" id="391936"/>
    <lineage>
        <taxon>Bacteria</taxon>
        <taxon>Pseudomonadati</taxon>
        <taxon>Pseudomonadota</taxon>
        <taxon>Gammaproteobacteria</taxon>
        <taxon>Oceanospirillales</taxon>
        <taxon>Alcanivoracaceae</taxon>
        <taxon>Isoalcanivorax</taxon>
    </lineage>
</organism>
<evidence type="ECO:0000256" key="1">
    <source>
        <dbReference type="SAM" id="MobiDB-lite"/>
    </source>
</evidence>
<dbReference type="STRING" id="391936.S7S_09295"/>
<dbReference type="RefSeq" id="WP_008737783.1">
    <property type="nucleotide sequence ID" value="NZ_CP004387.1"/>
</dbReference>
<dbReference type="OrthoDB" id="6315607at2"/>
<dbReference type="KEGG" id="apac:S7S_09295"/>
<dbReference type="EMBL" id="CP004387">
    <property type="protein sequence ID" value="AJD48271.1"/>
    <property type="molecule type" value="Genomic_DNA"/>
</dbReference>
<dbReference type="Proteomes" id="UP000006764">
    <property type="component" value="Chromosome"/>
</dbReference>
<feature type="compositionally biased region" description="Low complexity" evidence="1">
    <location>
        <begin position="28"/>
        <end position="51"/>
    </location>
</feature>
<gene>
    <name evidence="2" type="ORF">S7S_09295</name>
</gene>
<evidence type="ECO:0000313" key="3">
    <source>
        <dbReference type="Proteomes" id="UP000006764"/>
    </source>
</evidence>
<proteinExistence type="predicted"/>
<reference evidence="2 3" key="1">
    <citation type="journal article" date="2012" name="J. Bacteriol.">
        <title>Genome sequence of an alkane-degrading bacterium, Alcanivorax pacificus type strain W11-5, isolated from deep sea sediment.</title>
        <authorList>
            <person name="Lai Q."/>
            <person name="Shao Z."/>
        </authorList>
    </citation>
    <scope>NUCLEOTIDE SEQUENCE [LARGE SCALE GENOMIC DNA]</scope>
    <source>
        <strain evidence="2 3">W11-5</strain>
    </source>
</reference>
<keyword evidence="3" id="KW-1185">Reference proteome</keyword>
<dbReference type="HOGENOM" id="CLU_1425273_0_0_6"/>
<feature type="region of interest" description="Disordered" evidence="1">
    <location>
        <begin position="1"/>
        <end position="65"/>
    </location>
</feature>
<protein>
    <submittedName>
        <fullName evidence="2">Uncharacterized protein</fullName>
    </submittedName>
</protein>
<name>A0A0B4XM94_9GAMM</name>
<sequence length="190" mass="20499">MSKGKVEGMDAEQIDGAELVQEPGQGPAQQSLDNLDALDAAEQAAATPEASAEYEEQRQQNEQAAQLGAHMAVGFTAKMLEMRLPYLRISEGDKRELAESLAPVLAKHGGGGEVPAWLVPYLDEIRFGMKLAGVGFGLWLQHQAHVAQQAIERARQESREPLRRVVEQPPAMVISAPAVVADPLDPSAQE</sequence>
<evidence type="ECO:0000313" key="2">
    <source>
        <dbReference type="EMBL" id="AJD48271.1"/>
    </source>
</evidence>